<dbReference type="PANTHER" id="PTHR22991">
    <property type="entry name" value="PROTEIN CBG13490"/>
    <property type="match status" value="1"/>
</dbReference>
<feature type="domain" description="C-type lectin" evidence="5">
    <location>
        <begin position="27"/>
        <end position="141"/>
    </location>
</feature>
<name>E3M983_CAERE</name>
<feature type="domain" description="C-type lectin" evidence="5">
    <location>
        <begin position="173"/>
        <end position="293"/>
    </location>
</feature>
<dbReference type="CDD" id="cd00037">
    <property type="entry name" value="CLECT"/>
    <property type="match status" value="2"/>
</dbReference>
<dbReference type="SUPFAM" id="SSF56436">
    <property type="entry name" value="C-type lectin-like"/>
    <property type="match status" value="2"/>
</dbReference>
<evidence type="ECO:0000256" key="2">
    <source>
        <dbReference type="PROSITE-ProRule" id="PRU00059"/>
    </source>
</evidence>
<dbReference type="InParanoid" id="E3M983"/>
<feature type="chain" id="PRO_5003174528" description="C-type LECtin" evidence="3">
    <location>
        <begin position="17"/>
        <end position="432"/>
    </location>
</feature>
<dbReference type="eggNOG" id="KOG4297">
    <property type="taxonomic scope" value="Eukaryota"/>
</dbReference>
<dbReference type="InterPro" id="IPR000859">
    <property type="entry name" value="CUB_dom"/>
</dbReference>
<dbReference type="PROSITE" id="PS01180">
    <property type="entry name" value="CUB"/>
    <property type="match status" value="1"/>
</dbReference>
<dbReference type="InterPro" id="IPR050976">
    <property type="entry name" value="Snaclec"/>
</dbReference>
<dbReference type="SMART" id="SM00042">
    <property type="entry name" value="CUB"/>
    <property type="match status" value="1"/>
</dbReference>
<proteinExistence type="predicted"/>
<dbReference type="HOGENOM" id="CLU_037161_0_0_1"/>
<keyword evidence="7" id="KW-1185">Reference proteome</keyword>
<dbReference type="Gene3D" id="3.10.100.10">
    <property type="entry name" value="Mannose-Binding Protein A, subunit A"/>
    <property type="match status" value="2"/>
</dbReference>
<evidence type="ECO:0000259" key="4">
    <source>
        <dbReference type="PROSITE" id="PS01180"/>
    </source>
</evidence>
<gene>
    <name evidence="6" type="ORF">CRE_14634</name>
</gene>
<protein>
    <recommendedName>
        <fullName evidence="8">C-type LECtin</fullName>
    </recommendedName>
</protein>
<sequence>MQSLLLFFFFIPISYCLICPKEYILVNDQKCLKISWAAATHWEAETNCTAASGTLVNIKNAIDNRAVVNFASNAGLKTIWLGLSCFGNTTSSCFWDDASGNPIYENFNSYSPPGYYGSCASMFISSDYGTSQGKWSSTGCNNVDSMMSAKQPYICETPPTIETTFMSPCPFNYNGYCYVKSQDIYMSSFPSANGTQASAYCSRPQFSNLASVHSKMELDFIRNIYKGTNTTAIYIGAQAAATDEFNWLDGSKWDFDYMDPLNFNKGKCLVMDVQGDGLWSQVDCTQKMEYLCKQKLVAPVTPAPTKSSLEKKNPENLLDASNCNSTLFLAPGEISSFGYPDYSSPPTYCTWRLVTLGPYRLGIFFDFWATYGALNIYDEFGANIGQFLSPYSRKPFVRYTPYNIATVTFEPKSGGAGSEVDEGFHATVLPVS</sequence>
<dbReference type="Proteomes" id="UP000008281">
    <property type="component" value="Unassembled WGS sequence"/>
</dbReference>
<dbReference type="Pfam" id="PF00059">
    <property type="entry name" value="Lectin_C"/>
    <property type="match status" value="2"/>
</dbReference>
<dbReference type="EMBL" id="DS268430">
    <property type="protein sequence ID" value="EFO96339.1"/>
    <property type="molecule type" value="Genomic_DNA"/>
</dbReference>
<dbReference type="OMA" id="FPRYTPF"/>
<evidence type="ECO:0000313" key="6">
    <source>
        <dbReference type="EMBL" id="EFO96339.1"/>
    </source>
</evidence>
<dbReference type="SMART" id="SM00034">
    <property type="entry name" value="CLECT"/>
    <property type="match status" value="2"/>
</dbReference>
<dbReference type="InterPro" id="IPR001304">
    <property type="entry name" value="C-type_lectin-like"/>
</dbReference>
<evidence type="ECO:0000256" key="3">
    <source>
        <dbReference type="SAM" id="SignalP"/>
    </source>
</evidence>
<dbReference type="InterPro" id="IPR016186">
    <property type="entry name" value="C-type_lectin-like/link_sf"/>
</dbReference>
<dbReference type="SUPFAM" id="SSF49854">
    <property type="entry name" value="Spermadhesin, CUB domain"/>
    <property type="match status" value="1"/>
</dbReference>
<evidence type="ECO:0000313" key="7">
    <source>
        <dbReference type="Proteomes" id="UP000008281"/>
    </source>
</evidence>
<dbReference type="PROSITE" id="PS50041">
    <property type="entry name" value="C_TYPE_LECTIN_2"/>
    <property type="match status" value="2"/>
</dbReference>
<dbReference type="AlphaFoldDB" id="E3M983"/>
<keyword evidence="3" id="KW-0732">Signal</keyword>
<evidence type="ECO:0000259" key="5">
    <source>
        <dbReference type="PROSITE" id="PS50041"/>
    </source>
</evidence>
<reference evidence="6" key="1">
    <citation type="submission" date="2007-07" db="EMBL/GenBank/DDBJ databases">
        <title>PCAP assembly of the Caenorhabditis remanei genome.</title>
        <authorList>
            <consortium name="The Caenorhabditis remanei Sequencing Consortium"/>
            <person name="Wilson R.K."/>
        </authorList>
    </citation>
    <scope>NUCLEOTIDE SEQUENCE [LARGE SCALE GENOMIC DNA]</scope>
    <source>
        <strain evidence="6">PB4641</strain>
    </source>
</reference>
<accession>E3M983</accession>
<feature type="signal peptide" evidence="3">
    <location>
        <begin position="1"/>
        <end position="16"/>
    </location>
</feature>
<dbReference type="CDD" id="cd00041">
    <property type="entry name" value="CUB"/>
    <property type="match status" value="1"/>
</dbReference>
<dbReference type="STRING" id="31234.E3M983"/>
<comment type="caution">
    <text evidence="2">Lacks conserved residue(s) required for the propagation of feature annotation.</text>
</comment>
<organism evidence="7">
    <name type="scientific">Caenorhabditis remanei</name>
    <name type="common">Caenorhabditis vulgaris</name>
    <dbReference type="NCBI Taxonomy" id="31234"/>
    <lineage>
        <taxon>Eukaryota</taxon>
        <taxon>Metazoa</taxon>
        <taxon>Ecdysozoa</taxon>
        <taxon>Nematoda</taxon>
        <taxon>Chromadorea</taxon>
        <taxon>Rhabditida</taxon>
        <taxon>Rhabditina</taxon>
        <taxon>Rhabditomorpha</taxon>
        <taxon>Rhabditoidea</taxon>
        <taxon>Rhabditidae</taxon>
        <taxon>Peloderinae</taxon>
        <taxon>Caenorhabditis</taxon>
    </lineage>
</organism>
<feature type="domain" description="CUB" evidence="4">
    <location>
        <begin position="323"/>
        <end position="431"/>
    </location>
</feature>
<dbReference type="OrthoDB" id="7357196at2759"/>
<dbReference type="InterPro" id="IPR016187">
    <property type="entry name" value="CTDL_fold"/>
</dbReference>
<dbReference type="InterPro" id="IPR035914">
    <property type="entry name" value="Sperma_CUB_dom_sf"/>
</dbReference>
<evidence type="ECO:0008006" key="8">
    <source>
        <dbReference type="Google" id="ProtNLM"/>
    </source>
</evidence>
<keyword evidence="1" id="KW-1015">Disulfide bond</keyword>
<dbReference type="PANTHER" id="PTHR22991:SF43">
    <property type="entry name" value="C-TYPE LECTIN-RELATED"/>
    <property type="match status" value="1"/>
</dbReference>
<evidence type="ECO:0000256" key="1">
    <source>
        <dbReference type="ARBA" id="ARBA00023157"/>
    </source>
</evidence>